<proteinExistence type="inferred from homology"/>
<dbReference type="SUPFAM" id="SSF53756">
    <property type="entry name" value="UDP-Glycosyltransferase/glycogen phosphorylase"/>
    <property type="match status" value="1"/>
</dbReference>
<keyword evidence="13" id="KW-1185">Reference proteome</keyword>
<comment type="function">
    <text evidence="1 10">Involved in lipopolysaccharide (LPS) biosynthesis. Catalyzes the transfer of 3-deoxy-D-manno-octulosonate (Kdo) residue(s) from CMP-Kdo to lipid IV(A), the tetraacyldisaccharide-1,4'-bisphosphate precursor of lipid A.</text>
</comment>
<keyword evidence="10" id="KW-0448">Lipopolysaccharide biosynthesis</keyword>
<comment type="pathway">
    <text evidence="2 10">Bacterial outer membrane biogenesis; LPS core biosynthesis.</text>
</comment>
<dbReference type="GO" id="GO:0005886">
    <property type="term" value="C:plasma membrane"/>
    <property type="evidence" value="ECO:0007669"/>
    <property type="project" value="UniProtKB-SubCell"/>
</dbReference>
<dbReference type="EMBL" id="WUPT01000001">
    <property type="protein sequence ID" value="MXQ06464.1"/>
    <property type="molecule type" value="Genomic_DNA"/>
</dbReference>
<comment type="catalytic activity">
    <reaction evidence="7 10">
        <text>lipid IVA (E. coli) + CMP-3-deoxy-beta-D-manno-octulosonate = alpha-Kdo-(2-&gt;6)-lipid IVA (E. coli) + CMP + H(+)</text>
        <dbReference type="Rhea" id="RHEA:28066"/>
        <dbReference type="ChEBI" id="CHEBI:15378"/>
        <dbReference type="ChEBI" id="CHEBI:58603"/>
        <dbReference type="ChEBI" id="CHEBI:60364"/>
        <dbReference type="ChEBI" id="CHEBI:60377"/>
        <dbReference type="ChEBI" id="CHEBI:85987"/>
        <dbReference type="EC" id="2.4.99.12"/>
    </reaction>
</comment>
<dbReference type="AlphaFoldDB" id="A0A7C9IE46"/>
<evidence type="ECO:0000256" key="4">
    <source>
        <dbReference type="ARBA" id="ARBA00019077"/>
    </source>
</evidence>
<feature type="site" description="Transition state stabilizer" evidence="9">
    <location>
        <position position="186"/>
    </location>
</feature>
<reference evidence="12 13" key="2">
    <citation type="submission" date="2020-03" db="EMBL/GenBank/DDBJ databases">
        <title>Kangsaoukella pontilimi gen. nov., sp. nov., a new member of the family Rhodobacteraceae isolated from a tidal mudflat.</title>
        <authorList>
            <person name="Kim I.S."/>
        </authorList>
    </citation>
    <scope>NUCLEOTIDE SEQUENCE [LARGE SCALE GENOMIC DNA]</scope>
    <source>
        <strain evidence="12 13">GH1-50</strain>
    </source>
</reference>
<evidence type="ECO:0000256" key="2">
    <source>
        <dbReference type="ARBA" id="ARBA00004713"/>
    </source>
</evidence>
<dbReference type="PANTHER" id="PTHR42755:SF1">
    <property type="entry name" value="3-DEOXY-D-MANNO-OCTULOSONIC ACID TRANSFERASE, MITOCHONDRIAL-RELATED"/>
    <property type="match status" value="1"/>
</dbReference>
<dbReference type="UniPathway" id="UPA00958"/>
<evidence type="ECO:0000256" key="10">
    <source>
        <dbReference type="RuleBase" id="RU365103"/>
    </source>
</evidence>
<dbReference type="PANTHER" id="PTHR42755">
    <property type="entry name" value="3-DEOXY-MANNO-OCTULOSONATE CYTIDYLYLTRANSFERASE"/>
    <property type="match status" value="1"/>
</dbReference>
<dbReference type="Gene3D" id="3.40.50.2000">
    <property type="entry name" value="Glycogen Phosphorylase B"/>
    <property type="match status" value="1"/>
</dbReference>
<evidence type="ECO:0000256" key="9">
    <source>
        <dbReference type="PIRSR" id="PIRSR639901-2"/>
    </source>
</evidence>
<keyword evidence="10" id="KW-1003">Cell membrane</keyword>
<dbReference type="EC" id="2.4.99.12" evidence="3 10"/>
<evidence type="ECO:0000256" key="3">
    <source>
        <dbReference type="ARBA" id="ARBA00012621"/>
    </source>
</evidence>
<feature type="domain" description="3-deoxy-D-manno-octulosonic-acid transferase N-terminal" evidence="11">
    <location>
        <begin position="10"/>
        <end position="187"/>
    </location>
</feature>
<evidence type="ECO:0000313" key="12">
    <source>
        <dbReference type="EMBL" id="MXQ06464.1"/>
    </source>
</evidence>
<dbReference type="Proteomes" id="UP000480350">
    <property type="component" value="Unassembled WGS sequence"/>
</dbReference>
<keyword evidence="10" id="KW-0472">Membrane</keyword>
<dbReference type="GO" id="GO:0009245">
    <property type="term" value="P:lipid A biosynthetic process"/>
    <property type="evidence" value="ECO:0007669"/>
    <property type="project" value="TreeGrafter"/>
</dbReference>
<accession>A0A7C9IE46</accession>
<evidence type="ECO:0000256" key="7">
    <source>
        <dbReference type="ARBA" id="ARBA00049183"/>
    </source>
</evidence>
<comment type="caution">
    <text evidence="12">The sequence shown here is derived from an EMBL/GenBank/DDBJ whole genome shotgun (WGS) entry which is preliminary data.</text>
</comment>
<dbReference type="Gene3D" id="3.40.50.11720">
    <property type="entry name" value="3-Deoxy-D-manno-octulosonic-acid transferase, N-terminal domain"/>
    <property type="match status" value="1"/>
</dbReference>
<dbReference type="GO" id="GO:0043842">
    <property type="term" value="F:Kdo transferase activity"/>
    <property type="evidence" value="ECO:0007669"/>
    <property type="project" value="UniProtKB-EC"/>
</dbReference>
<comment type="similarity">
    <text evidence="10">Belongs to the glycosyltransferase group 1 family.</text>
</comment>
<name>A0A7C9IE46_9RHOB</name>
<evidence type="ECO:0000256" key="8">
    <source>
        <dbReference type="PIRSR" id="PIRSR639901-1"/>
    </source>
</evidence>
<dbReference type="Pfam" id="PF04413">
    <property type="entry name" value="Glycos_transf_N"/>
    <property type="match status" value="1"/>
</dbReference>
<evidence type="ECO:0000256" key="6">
    <source>
        <dbReference type="ARBA" id="ARBA00031445"/>
    </source>
</evidence>
<evidence type="ECO:0000256" key="5">
    <source>
        <dbReference type="ARBA" id="ARBA00022679"/>
    </source>
</evidence>
<dbReference type="GO" id="GO:0009244">
    <property type="term" value="P:lipopolysaccharide core region biosynthetic process"/>
    <property type="evidence" value="ECO:0007669"/>
    <property type="project" value="UniProtKB-UniRule"/>
</dbReference>
<dbReference type="RefSeq" id="WP_160762399.1">
    <property type="nucleotide sequence ID" value="NZ_WUPT01000001.1"/>
</dbReference>
<evidence type="ECO:0000259" key="11">
    <source>
        <dbReference type="Pfam" id="PF04413"/>
    </source>
</evidence>
<evidence type="ECO:0000313" key="13">
    <source>
        <dbReference type="Proteomes" id="UP000480350"/>
    </source>
</evidence>
<evidence type="ECO:0000256" key="1">
    <source>
        <dbReference type="ARBA" id="ARBA00003394"/>
    </source>
</evidence>
<keyword evidence="5 10" id="KW-0808">Transferase</keyword>
<reference evidence="12 13" key="1">
    <citation type="submission" date="2019-12" db="EMBL/GenBank/DDBJ databases">
        <authorList>
            <person name="Lee S.D."/>
        </authorList>
    </citation>
    <scope>NUCLEOTIDE SEQUENCE [LARGE SCALE GENOMIC DNA]</scope>
    <source>
        <strain evidence="12 13">GH1-50</strain>
    </source>
</reference>
<feature type="active site" description="Proton acceptor" evidence="8">
    <location>
        <position position="37"/>
    </location>
</feature>
<organism evidence="12 13">
    <name type="scientific">Kangsaoukella pontilimi</name>
    <dbReference type="NCBI Taxonomy" id="2691042"/>
    <lineage>
        <taxon>Bacteria</taxon>
        <taxon>Pseudomonadati</taxon>
        <taxon>Pseudomonadota</taxon>
        <taxon>Alphaproteobacteria</taxon>
        <taxon>Rhodobacterales</taxon>
        <taxon>Paracoccaceae</taxon>
        <taxon>Kangsaoukella</taxon>
    </lineage>
</organism>
<protein>
    <recommendedName>
        <fullName evidence="4 10">3-deoxy-D-manno-octulosonic acid transferase</fullName>
        <shortName evidence="10">Kdo transferase</shortName>
        <ecNumber evidence="3 10">2.4.99.12</ecNumber>
    </recommendedName>
    <alternativeName>
        <fullName evidence="6 10">Lipid IV(A) 3-deoxy-D-manno-octulosonic acid transferase</fullName>
    </alternativeName>
</protein>
<dbReference type="InterPro" id="IPR038107">
    <property type="entry name" value="Glycos_transf_N_sf"/>
</dbReference>
<comment type="subcellular location">
    <subcellularLocation>
        <location evidence="10">Cell membrane</location>
    </subcellularLocation>
</comment>
<dbReference type="InterPro" id="IPR007507">
    <property type="entry name" value="Glycos_transf_N"/>
</dbReference>
<gene>
    <name evidence="12" type="ORF">GQ651_01250</name>
</gene>
<feature type="site" description="Transition state stabilizer" evidence="9">
    <location>
        <position position="108"/>
    </location>
</feature>
<sequence length="400" mass="42824">MQKGKELPERVGEKYGEYTTPRPEGEVLWFHALSVGESLALIPLIEKALAAVPGLSVVLTTSTATSVAALDRAGLPDRAHHVLLPMDTAQAVRRFLDHWRPSVAVFAELDFWPRLMTDTHRRGIPMILVNSRMSERNVESRSRMAGMTRDILSLFDALLLQDDASVPRFRALGAPPERISVVGALKAAARPLPADEVELAELRAAIGTRPVWLAAATERSEHPSIVAAAQEIARNHGEALAILAPRHVADGPPLAEAIAATGLAVARRGAGDAIFPDTQVYVADTIGEMGLWYRLAPISFVGHSLPPAGVALGGKNPYEAAALGSVMLHGPGLGDFEESYAALQEAGASLLVESAGGLAAEVMRLFAPEVRAPYLAAAERVVEERRAVLDRTWQVIDAAR</sequence>
<dbReference type="InterPro" id="IPR039901">
    <property type="entry name" value="Kdotransferase"/>
</dbReference>